<dbReference type="RefSeq" id="WP_104514173.1">
    <property type="nucleotide sequence ID" value="NZ_MQVW01000027.1"/>
</dbReference>
<dbReference type="GO" id="GO:0030178">
    <property type="term" value="P:negative regulation of Wnt signaling pathway"/>
    <property type="evidence" value="ECO:0007669"/>
    <property type="project" value="InterPro"/>
</dbReference>
<evidence type="ECO:0000256" key="10">
    <source>
        <dbReference type="ARBA" id="ARBA00023049"/>
    </source>
</evidence>
<dbReference type="GO" id="GO:0016020">
    <property type="term" value="C:membrane"/>
    <property type="evidence" value="ECO:0007669"/>
    <property type="project" value="UniProtKB-SubCell"/>
</dbReference>
<dbReference type="CDD" id="cd14789">
    <property type="entry name" value="Tiki"/>
    <property type="match status" value="1"/>
</dbReference>
<evidence type="ECO:0000256" key="9">
    <source>
        <dbReference type="ARBA" id="ARBA00022989"/>
    </source>
</evidence>
<evidence type="ECO:0000256" key="3">
    <source>
        <dbReference type="ARBA" id="ARBA00004479"/>
    </source>
</evidence>
<name>A0A2S6IQU3_9FLAO</name>
<comment type="cofactor">
    <cofactor evidence="1">
        <name>Mn(2+)</name>
        <dbReference type="ChEBI" id="CHEBI:29035"/>
    </cofactor>
</comment>
<keyword evidence="14" id="KW-1185">Reference proteome</keyword>
<gene>
    <name evidence="13" type="ORF">LY01_00446</name>
</gene>
<sequence length="1152" mass="133662">MKYYLLFITVVLFSSFSKSQTDNSLLWEISGNGLEKPSYLYGTMHVSSKVAFRLDDVFFTSLNKVDAIALESDPTQWMGEYYKEQILSVQNPSMSYRSSFYKSIFKLEHPDPQMVRSSIRMNDRALNGYLYRKSSESDNFEEETYLDMFIFQAGKKAGKPIISLEDFKESQYLTSKAATNPGKKDIDKWLLERLEKENRYDIQENVYRDRNISLLDSIGAATNTEYYRKNMLYDRNENMVQVMDSIMSSKSIFAGVGAAHLPGKKGMIQMLQRKGYTVKALTSKQTELAKREKKNLDESFVAPTLSRKRTPDQSISLNTFDNLREFSISNQSFYMMPEMTNGAFLTISRINTLDYLHTNKKIIDLEFLNNVLFEDIPGEIIEKKEFTLPYPGFSILNKTKKGDYQKYHIYKTPLELVVVKLGGKLDYVKRYEKSIFDSITLSPVSKKLKKFIAPYNKYEVLFPEHIVGTNIDNPGKTFLQGTDGDSFYFLQESPVFDTDYIEEDKFEAQFIIDEFLEDLDYKKESGSIEKTPYYSYRATAVMDTITDSKIQLKAIVKDGSYYLLGYTGTDQKNADAFFNSLSFNKIDYKEFETVQDTALFFNVKSPVIAPTARNRYSRDEIKPYEASKKTTYYTTAANEQIEVKMEKFHDLQMFHKPNDLWKEVDTEDWSTMKLYRNNMRAKNKKKTQKDSLFIYERTFKDSLSAKHILAKSMYYKGRIYHLKTVIDSTAQTSPFVSQFYDSFTPSDTLLGKDVFSDKTEIFFKNVAAKDTIVFEASGKIKFKAKDIPEMINLINTVDINDKSLKDIKEYTLGELMKLEDSRVLPYITNLYETSYNDPDVQLIILKELLRNKTTTDHDKVLELLEKDLPLKQSGISSALNRYGDSLKLSSRLFPDLLTYASISEYKEPVYELLARVKDSNYVKKKVYKKYRKQIITDGKIEIKRTLSARKSSYSYNSNGLLTSYVKLIFPFRKDKNAQDFFTKLLDSGKKEALAEYFTLLKQNEESIPLRLQELIEEDNSLKAQVVITASKRGVMLSPQVTQEELARSIALTAKLFDKNEEQLSLIEKKVITTDKDDKVALYLFEFKKKGSYQEQTYIRYVAFKLGQKNTLVTKTYSKSYSNGKRYETDKEKADAIKEIVKELKHQGRWRVQ</sequence>
<dbReference type="InterPro" id="IPR040230">
    <property type="entry name" value="TIKI1/2-like"/>
</dbReference>
<dbReference type="AlphaFoldDB" id="A0A2S6IQU3"/>
<keyword evidence="9" id="KW-1133">Transmembrane helix</keyword>
<keyword evidence="6" id="KW-0479">Metal-binding</keyword>
<comment type="cofactor">
    <cofactor evidence="2">
        <name>Co(2+)</name>
        <dbReference type="ChEBI" id="CHEBI:48828"/>
    </cofactor>
</comment>
<dbReference type="Proteomes" id="UP000239002">
    <property type="component" value="Unassembled WGS sequence"/>
</dbReference>
<dbReference type="PANTHER" id="PTHR31120">
    <property type="entry name" value="METALLOPROTEASE TIKI"/>
    <property type="match status" value="1"/>
</dbReference>
<evidence type="ECO:0000313" key="13">
    <source>
        <dbReference type="EMBL" id="PPK96623.1"/>
    </source>
</evidence>
<evidence type="ECO:0000256" key="4">
    <source>
        <dbReference type="ARBA" id="ARBA00022670"/>
    </source>
</evidence>
<keyword evidence="10" id="KW-0482">Metalloprotease</keyword>
<dbReference type="GO" id="GO:0004222">
    <property type="term" value="F:metalloendopeptidase activity"/>
    <property type="evidence" value="ECO:0007669"/>
    <property type="project" value="TreeGrafter"/>
</dbReference>
<comment type="caution">
    <text evidence="13">The sequence shown here is derived from an EMBL/GenBank/DDBJ whole genome shotgun (WGS) entry which is preliminary data.</text>
</comment>
<evidence type="ECO:0000256" key="11">
    <source>
        <dbReference type="ARBA" id="ARBA00023136"/>
    </source>
</evidence>
<evidence type="ECO:0000313" key="14">
    <source>
        <dbReference type="Proteomes" id="UP000239002"/>
    </source>
</evidence>
<protein>
    <submittedName>
        <fullName evidence="13">Uncharacterized protein YbaP (TraB family)</fullName>
    </submittedName>
</protein>
<comment type="subcellular location">
    <subcellularLocation>
        <location evidence="3">Membrane</location>
        <topology evidence="3">Single-pass type I membrane protein</topology>
    </subcellularLocation>
</comment>
<dbReference type="EMBL" id="PTJE01000001">
    <property type="protein sequence ID" value="PPK96623.1"/>
    <property type="molecule type" value="Genomic_DNA"/>
</dbReference>
<evidence type="ECO:0000256" key="2">
    <source>
        <dbReference type="ARBA" id="ARBA00001941"/>
    </source>
</evidence>
<evidence type="ECO:0000256" key="12">
    <source>
        <dbReference type="ARBA" id="ARBA00023180"/>
    </source>
</evidence>
<keyword evidence="7" id="KW-0732">Signal</keyword>
<keyword evidence="4" id="KW-0645">Protease</keyword>
<evidence type="ECO:0000256" key="8">
    <source>
        <dbReference type="ARBA" id="ARBA00022801"/>
    </source>
</evidence>
<dbReference type="InterPro" id="IPR002816">
    <property type="entry name" value="TraB/PrgY/GumN_fam"/>
</dbReference>
<evidence type="ECO:0000256" key="6">
    <source>
        <dbReference type="ARBA" id="ARBA00022723"/>
    </source>
</evidence>
<evidence type="ECO:0000256" key="1">
    <source>
        <dbReference type="ARBA" id="ARBA00001936"/>
    </source>
</evidence>
<proteinExistence type="predicted"/>
<dbReference type="GO" id="GO:0006508">
    <property type="term" value="P:proteolysis"/>
    <property type="evidence" value="ECO:0007669"/>
    <property type="project" value="UniProtKB-KW"/>
</dbReference>
<dbReference type="Pfam" id="PF01963">
    <property type="entry name" value="TraB_PrgY_gumN"/>
    <property type="match status" value="1"/>
</dbReference>
<organism evidence="13 14">
    <name type="scientific">Nonlabens xylanidelens</name>
    <dbReference type="NCBI Taxonomy" id="191564"/>
    <lineage>
        <taxon>Bacteria</taxon>
        <taxon>Pseudomonadati</taxon>
        <taxon>Bacteroidota</taxon>
        <taxon>Flavobacteriia</taxon>
        <taxon>Flavobacteriales</taxon>
        <taxon>Flavobacteriaceae</taxon>
        <taxon>Nonlabens</taxon>
    </lineage>
</organism>
<evidence type="ECO:0000256" key="5">
    <source>
        <dbReference type="ARBA" id="ARBA00022692"/>
    </source>
</evidence>
<evidence type="ECO:0000256" key="7">
    <source>
        <dbReference type="ARBA" id="ARBA00022729"/>
    </source>
</evidence>
<dbReference type="OrthoDB" id="9798714at2"/>
<keyword evidence="8" id="KW-0378">Hydrolase</keyword>
<keyword evidence="12" id="KW-0325">Glycoprotein</keyword>
<reference evidence="13 14" key="1">
    <citation type="submission" date="2018-02" db="EMBL/GenBank/DDBJ databases">
        <title>Genomic Encyclopedia of Archaeal and Bacterial Type Strains, Phase II (KMG-II): from individual species to whole genera.</title>
        <authorList>
            <person name="Goeker M."/>
        </authorList>
    </citation>
    <scope>NUCLEOTIDE SEQUENCE [LARGE SCALE GENOMIC DNA]</scope>
    <source>
        <strain evidence="13 14">DSM 16809</strain>
    </source>
</reference>
<dbReference type="GO" id="GO:0046872">
    <property type="term" value="F:metal ion binding"/>
    <property type="evidence" value="ECO:0007669"/>
    <property type="project" value="UniProtKB-KW"/>
</dbReference>
<accession>A0A2S6IQU3</accession>
<keyword evidence="11" id="KW-0472">Membrane</keyword>
<keyword evidence="5" id="KW-0812">Transmembrane</keyword>
<dbReference type="PANTHER" id="PTHR31120:SF6">
    <property type="entry name" value="METALLOPROTEASE TIKI HOMOLOG"/>
    <property type="match status" value="1"/>
</dbReference>